<dbReference type="PANTHER" id="PTHR12841:SF6">
    <property type="entry name" value="PROTEIN UNC-50 HOMOLOG"/>
    <property type="match status" value="1"/>
</dbReference>
<feature type="region of interest" description="Disordered" evidence="7">
    <location>
        <begin position="321"/>
        <end position="346"/>
    </location>
</feature>
<dbReference type="PANTHER" id="PTHR12841">
    <property type="entry name" value="PROTEIN UNC-50 HOMOLOG"/>
    <property type="match status" value="1"/>
</dbReference>
<protein>
    <submittedName>
        <fullName evidence="9">UNC-50 family protein</fullName>
    </submittedName>
</protein>
<keyword evidence="3 8" id="KW-0812">Transmembrane</keyword>
<dbReference type="InterPro" id="IPR007881">
    <property type="entry name" value="UNC-50"/>
</dbReference>
<dbReference type="GO" id="GO:0000139">
    <property type="term" value="C:Golgi membrane"/>
    <property type="evidence" value="ECO:0007669"/>
    <property type="project" value="TreeGrafter"/>
</dbReference>
<dbReference type="Pfam" id="PF05216">
    <property type="entry name" value="UNC-50"/>
    <property type="match status" value="1"/>
</dbReference>
<keyword evidence="4" id="KW-0521">NADP</keyword>
<reference evidence="9" key="1">
    <citation type="submission" date="2021-12" db="EMBL/GenBank/DDBJ databases">
        <title>Curvularia clavata genome.</title>
        <authorList>
            <person name="Cao Y."/>
        </authorList>
    </citation>
    <scope>NUCLEOTIDE SEQUENCE</scope>
    <source>
        <strain evidence="9">Yc1106</strain>
    </source>
</reference>
<keyword evidence="5 8" id="KW-1133">Transmembrane helix</keyword>
<keyword evidence="10" id="KW-1185">Reference proteome</keyword>
<feature type="transmembrane region" description="Helical" evidence="8">
    <location>
        <begin position="83"/>
        <end position="102"/>
    </location>
</feature>
<evidence type="ECO:0000256" key="6">
    <source>
        <dbReference type="ARBA" id="ARBA00023136"/>
    </source>
</evidence>
<evidence type="ECO:0000256" key="3">
    <source>
        <dbReference type="ARBA" id="ARBA00022692"/>
    </source>
</evidence>
<feature type="transmembrane region" description="Helical" evidence="8">
    <location>
        <begin position="174"/>
        <end position="193"/>
    </location>
</feature>
<name>A0A9Q8YZV2_CURCL</name>
<evidence type="ECO:0000313" key="10">
    <source>
        <dbReference type="Proteomes" id="UP001056012"/>
    </source>
</evidence>
<evidence type="ECO:0000313" key="9">
    <source>
        <dbReference type="EMBL" id="USP73346.1"/>
    </source>
</evidence>
<dbReference type="InterPro" id="IPR002347">
    <property type="entry name" value="SDR_fam"/>
</dbReference>
<feature type="compositionally biased region" description="Polar residues" evidence="7">
    <location>
        <begin position="13"/>
        <end position="23"/>
    </location>
</feature>
<evidence type="ECO:0000256" key="2">
    <source>
        <dbReference type="ARBA" id="ARBA00006293"/>
    </source>
</evidence>
<organism evidence="9 10">
    <name type="scientific">Curvularia clavata</name>
    <dbReference type="NCBI Taxonomy" id="95742"/>
    <lineage>
        <taxon>Eukaryota</taxon>
        <taxon>Fungi</taxon>
        <taxon>Dikarya</taxon>
        <taxon>Ascomycota</taxon>
        <taxon>Pezizomycotina</taxon>
        <taxon>Dothideomycetes</taxon>
        <taxon>Pleosporomycetidae</taxon>
        <taxon>Pleosporales</taxon>
        <taxon>Pleosporineae</taxon>
        <taxon>Pleosporaceae</taxon>
        <taxon>Curvularia</taxon>
    </lineage>
</organism>
<proteinExistence type="inferred from homology"/>
<comment type="subcellular location">
    <subcellularLocation>
        <location evidence="1">Membrane</location>
        <topology evidence="1">Multi-pass membrane protein</topology>
    </subcellularLocation>
</comment>
<feature type="compositionally biased region" description="Basic and acidic residues" evidence="7">
    <location>
        <begin position="321"/>
        <end position="338"/>
    </location>
</feature>
<dbReference type="Gene3D" id="3.40.50.720">
    <property type="entry name" value="NAD(P)-binding Rossmann-like Domain"/>
    <property type="match status" value="1"/>
</dbReference>
<dbReference type="OrthoDB" id="10027013at2759"/>
<evidence type="ECO:0000256" key="5">
    <source>
        <dbReference type="ARBA" id="ARBA00022989"/>
    </source>
</evidence>
<dbReference type="VEuPathDB" id="FungiDB:yc1106_00620"/>
<feature type="transmembrane region" description="Helical" evidence="8">
    <location>
        <begin position="205"/>
        <end position="227"/>
    </location>
</feature>
<evidence type="ECO:0000256" key="1">
    <source>
        <dbReference type="ARBA" id="ARBA00004141"/>
    </source>
</evidence>
<feature type="transmembrane region" description="Helical" evidence="8">
    <location>
        <begin position="114"/>
        <end position="136"/>
    </location>
</feature>
<evidence type="ECO:0000256" key="8">
    <source>
        <dbReference type="SAM" id="Phobius"/>
    </source>
</evidence>
<keyword evidence="6 8" id="KW-0472">Membrane</keyword>
<comment type="similarity">
    <text evidence="2">Belongs to the unc-50 family.</text>
</comment>
<dbReference type="InterPro" id="IPR020904">
    <property type="entry name" value="Sc_DH/Rdtase_CS"/>
</dbReference>
<feature type="region of interest" description="Disordered" evidence="7">
    <location>
        <begin position="1"/>
        <end position="24"/>
    </location>
</feature>
<gene>
    <name evidence="9" type="ORF">yc1106_00620</name>
</gene>
<evidence type="ECO:0000256" key="7">
    <source>
        <dbReference type="SAM" id="MobiDB-lite"/>
    </source>
</evidence>
<dbReference type="EMBL" id="CP089274">
    <property type="protein sequence ID" value="USP73346.1"/>
    <property type="molecule type" value="Genomic_DNA"/>
</dbReference>
<sequence>MNPHISLPRPTGGPSNFGSTPSSRRNEIKMPRFFKRMFKFPQMDFEMAVWEIMSLIIAPKKVFRQIFYHKQTTKTYHRPDPSFTYLLSFFLTLTSLAWGFAYADGFTQTLHIMLVYIFGHFLLLSLVIATMFFFLVGRLLGPDNTLLPGRRRGLYNLGEDSGKEELEFGYCWDVAIRAFVPVWVFLYVVQFLCMPLVGTHHWLSLLLSNTLYLLALNYYFIITFLGYKELPFLHHTELLLVPVAVMAILWFATLFGFNMTKHFAPVLWTGAKLRKHIYCDVTNESTLGTLFSSIYTTHRRLDFVFANAGIAENTYFYDQHQEHTEDTAKNNDSSKENDSPPTLPVKGMHSLIDINVKSVITTTYLADYYMRKSPREADKSVVMTASCGGLYPSHFSPIYTATKHAVVGFMQGIASYFYQKSGIRVNAICPGIVKTGLMSSEQWTMFPEEYFTPVQKVAEVVCMLLEGKDDETGKLGKEIEEGYGSVLNGQAVEISGGNHYYRGPVSFADERMAAVMGFADNTKLA</sequence>
<feature type="transmembrane region" description="Helical" evidence="8">
    <location>
        <begin position="239"/>
        <end position="257"/>
    </location>
</feature>
<dbReference type="AlphaFoldDB" id="A0A9Q8YZV2"/>
<accession>A0A9Q8YZV2</accession>
<dbReference type="PRINTS" id="PR00081">
    <property type="entry name" value="GDHRDH"/>
</dbReference>
<dbReference type="SUPFAM" id="SSF51735">
    <property type="entry name" value="NAD(P)-binding Rossmann-fold domains"/>
    <property type="match status" value="1"/>
</dbReference>
<dbReference type="Pfam" id="PF00106">
    <property type="entry name" value="adh_short"/>
    <property type="match status" value="1"/>
</dbReference>
<evidence type="ECO:0000256" key="4">
    <source>
        <dbReference type="ARBA" id="ARBA00022857"/>
    </source>
</evidence>
<dbReference type="InterPro" id="IPR036291">
    <property type="entry name" value="NAD(P)-bd_dom_sf"/>
</dbReference>
<dbReference type="Proteomes" id="UP001056012">
    <property type="component" value="Chromosome 1"/>
</dbReference>
<dbReference type="PROSITE" id="PS00061">
    <property type="entry name" value="ADH_SHORT"/>
    <property type="match status" value="1"/>
</dbReference>